<feature type="signal peptide" evidence="7">
    <location>
        <begin position="1"/>
        <end position="34"/>
    </location>
</feature>
<dbReference type="PRINTS" id="PR00158">
    <property type="entry name" value="RUSTICYANIN"/>
</dbReference>
<keyword evidence="7" id="KW-0732">Signal</keyword>
<proteinExistence type="predicted"/>
<evidence type="ECO:0000256" key="2">
    <source>
        <dbReference type="ARBA" id="ARBA00022723"/>
    </source>
</evidence>
<evidence type="ECO:0000256" key="7">
    <source>
        <dbReference type="SAM" id="SignalP"/>
    </source>
</evidence>
<dbReference type="SMR" id="A0A179BAK3"/>
<evidence type="ECO:0000256" key="5">
    <source>
        <dbReference type="NCBIfam" id="TIGR03095"/>
    </source>
</evidence>
<dbReference type="GO" id="GO:0005507">
    <property type="term" value="F:copper ion binding"/>
    <property type="evidence" value="ECO:0007669"/>
    <property type="project" value="UniProtKB-UniRule"/>
</dbReference>
<feature type="binding site" evidence="6">
    <location>
        <position position="172"/>
    </location>
    <ligand>
        <name>Cu cation</name>
        <dbReference type="ChEBI" id="CHEBI:23378"/>
    </ligand>
</feature>
<protein>
    <recommendedName>
        <fullName evidence="5">Rusticyanin</fullName>
    </recommendedName>
</protein>
<name>A0A179BAK3_ACIFR</name>
<feature type="binding site" evidence="6">
    <location>
        <position position="119"/>
    </location>
    <ligand>
        <name>Cu cation</name>
        <dbReference type="ChEBI" id="CHEBI:23378"/>
    </ligand>
</feature>
<keyword evidence="10" id="KW-1185">Reference proteome</keyword>
<evidence type="ECO:0000313" key="9">
    <source>
        <dbReference type="EMBL" id="OAP88131.1"/>
    </source>
</evidence>
<comment type="caution">
    <text evidence="9">The sequence shown here is derived from an EMBL/GenBank/DDBJ whole genome shotgun (WGS) entry which is preliminary data.</text>
</comment>
<dbReference type="SUPFAM" id="SSF49503">
    <property type="entry name" value="Cupredoxins"/>
    <property type="match status" value="1"/>
</dbReference>
<gene>
    <name evidence="9" type="ORF">A4H96_11780</name>
</gene>
<dbReference type="Proteomes" id="UP000078302">
    <property type="component" value="Unassembled WGS sequence"/>
</dbReference>
<dbReference type="InterPro" id="IPR008972">
    <property type="entry name" value="Cupredoxin"/>
</dbReference>
<dbReference type="Pfam" id="PF00127">
    <property type="entry name" value="Copper-bind"/>
    <property type="match status" value="1"/>
</dbReference>
<dbReference type="NCBIfam" id="TIGR03095">
    <property type="entry name" value="rusti_cyanin"/>
    <property type="match status" value="1"/>
</dbReference>
<evidence type="ECO:0000256" key="4">
    <source>
        <dbReference type="ARBA" id="ARBA00023008"/>
    </source>
</evidence>
<comment type="cofactor">
    <cofactor evidence="6">
        <name>Cu cation</name>
        <dbReference type="ChEBI" id="CHEBI:23378"/>
    </cofactor>
    <text evidence="6">Binds 1 copper ion per subunit.</text>
</comment>
<dbReference type="AlphaFoldDB" id="A0A179BAK3"/>
<dbReference type="EMBL" id="LVXZ01000173">
    <property type="protein sequence ID" value="OAP88131.1"/>
    <property type="molecule type" value="Genomic_DNA"/>
</dbReference>
<feature type="chain" id="PRO_5008099174" description="Rusticyanin" evidence="7">
    <location>
        <begin position="35"/>
        <end position="189"/>
    </location>
</feature>
<feature type="binding site" evidence="6">
    <location>
        <position position="182"/>
    </location>
    <ligand>
        <name>Cu cation</name>
        <dbReference type="ChEBI" id="CHEBI:23378"/>
    </ligand>
</feature>
<dbReference type="InterPro" id="IPR033138">
    <property type="entry name" value="Cu_oxidase_CS"/>
</dbReference>
<dbReference type="OrthoDB" id="7408985at2"/>
<reference evidence="9 10" key="1">
    <citation type="submission" date="2016-04" db="EMBL/GenBank/DDBJ databases">
        <title>Acidithiobacillus ferrooxidans genome sequencing and assembly.</title>
        <authorList>
            <person name="Zhou Z."/>
        </authorList>
    </citation>
    <scope>NUCLEOTIDE SEQUENCE [LARGE SCALE GENOMIC DNA]</scope>
    <source>
        <strain evidence="9 10">BY0502</strain>
    </source>
</reference>
<evidence type="ECO:0000313" key="10">
    <source>
        <dbReference type="Proteomes" id="UP000078302"/>
    </source>
</evidence>
<feature type="binding site" evidence="6">
    <location>
        <position position="177"/>
    </location>
    <ligand>
        <name>Cu cation</name>
        <dbReference type="ChEBI" id="CHEBI:23378"/>
    </ligand>
</feature>
<dbReference type="RefSeq" id="WP_064219772.1">
    <property type="nucleotide sequence ID" value="NZ_LVXZ01000173.1"/>
</dbReference>
<sequence length="189" mass="19772">MNTQIKPTMHKGRHVAAGLSTILAAALGISTAMAAPLDTSWKMATLPQVKALLAKDSGKVSGKTVTYSGKTVHVVAAAVLPGFPFPSFEIHDVKNPTLDIPAGATVDITFINTNKGFGHSLDITKKGPPYAVMPVIDPIIAGTGFSPVPKSGGFGYTDFTWRPAAGTYYYVCQIPGHAATGMFGKIVVK</sequence>
<dbReference type="InterPro" id="IPR001243">
    <property type="entry name" value="Rusticyanin"/>
</dbReference>
<keyword evidence="1" id="KW-0813">Transport</keyword>
<evidence type="ECO:0000259" key="8">
    <source>
        <dbReference type="Pfam" id="PF00127"/>
    </source>
</evidence>
<accession>A0A179BAK3</accession>
<evidence type="ECO:0000256" key="1">
    <source>
        <dbReference type="ARBA" id="ARBA00022448"/>
    </source>
</evidence>
<dbReference type="InterPro" id="IPR028871">
    <property type="entry name" value="BlueCu_1_BS"/>
</dbReference>
<dbReference type="PROSITE" id="PS00196">
    <property type="entry name" value="COPPER_BLUE"/>
    <property type="match status" value="1"/>
</dbReference>
<dbReference type="PROSITE" id="PS00079">
    <property type="entry name" value="MULTICOPPER_OXIDASE1"/>
    <property type="match status" value="1"/>
</dbReference>
<evidence type="ECO:0000256" key="3">
    <source>
        <dbReference type="ARBA" id="ARBA00022982"/>
    </source>
</evidence>
<dbReference type="InterPro" id="IPR000923">
    <property type="entry name" value="BlueCu_1"/>
</dbReference>
<dbReference type="GO" id="GO:0009055">
    <property type="term" value="F:electron transfer activity"/>
    <property type="evidence" value="ECO:0007669"/>
    <property type="project" value="UniProtKB-UniRule"/>
</dbReference>
<organism evidence="9 10">
    <name type="scientific">Acidithiobacillus ferrooxidans</name>
    <name type="common">Thiobacillus ferrooxidans</name>
    <dbReference type="NCBI Taxonomy" id="920"/>
    <lineage>
        <taxon>Bacteria</taxon>
        <taxon>Pseudomonadati</taxon>
        <taxon>Pseudomonadota</taxon>
        <taxon>Acidithiobacillia</taxon>
        <taxon>Acidithiobacillales</taxon>
        <taxon>Acidithiobacillaceae</taxon>
        <taxon>Acidithiobacillus</taxon>
    </lineage>
</organism>
<keyword evidence="2 6" id="KW-0479">Metal-binding</keyword>
<evidence type="ECO:0000256" key="6">
    <source>
        <dbReference type="PIRSR" id="PIRSR601243-1"/>
    </source>
</evidence>
<keyword evidence="3" id="KW-0249">Electron transport</keyword>
<keyword evidence="4 6" id="KW-0186">Copper</keyword>
<feature type="domain" description="Blue (type 1) copper" evidence="8">
    <location>
        <begin position="98"/>
        <end position="189"/>
    </location>
</feature>
<dbReference type="CDD" id="cd04231">
    <property type="entry name" value="Rusticyanin"/>
    <property type="match status" value="1"/>
</dbReference>
<dbReference type="Gene3D" id="2.60.40.420">
    <property type="entry name" value="Cupredoxins - blue copper proteins"/>
    <property type="match status" value="1"/>
</dbReference>